<evidence type="ECO:0000313" key="2">
    <source>
        <dbReference type="Proteomes" id="UP000215244"/>
    </source>
</evidence>
<proteinExistence type="predicted"/>
<sequence length="544" mass="56105">MKKITYIFLSSLLLVLTNCNDPEDVDLDPIIEPDAKPELTAGSADFSNYISLGNSLTAGFTDGALFQAGQNFSIPNILSQKFAIVGGGDFIQPLTSDNLGGLAAGGERIQGPRLVFGGSGPVPLESVIGPVTVGTDIVLNNPSGPFNNLGVPGAKSFHLLAPGYGNLANVSLGLANPYFVRMTGSTPDISVLEMAVSQSPTFFTLWIGNNDVLGYALSGGDGTNPITPVDGPPGVGFQNTYGALIQTLTSSGAQGVVANIPNVTSIPHFTTVPYNPLDPTNPDFAGQIPTLNTIFGALNQIFTALGATERIITFSTSEASPVVIYDESLTDLSAQITGALNANPGFPTFVQQFGLPPQAAPLVAGLLGSTYGQARQATDEDLFVLPSSNVIGTVNMEAAGALVGQGLSATLAGQFSVEGISLPLADKWVLTPEEQTEIATATTAFNQIISASASQAGLALVDANGLLEQLANGGITSGDYTLTSNLVVGSAFSLDGVHPTARGYALLANEFMKAIDATYGSNFEDSGNLVNVGDYPTNFSPTLQ</sequence>
<organism evidence="1 2">
    <name type="scientific">Maribacter cobaltidurans</name>
    <dbReference type="NCBI Taxonomy" id="1178778"/>
    <lineage>
        <taxon>Bacteria</taxon>
        <taxon>Pseudomonadati</taxon>
        <taxon>Bacteroidota</taxon>
        <taxon>Flavobacteriia</taxon>
        <taxon>Flavobacteriales</taxon>
        <taxon>Flavobacteriaceae</taxon>
        <taxon>Maribacter</taxon>
    </lineage>
</organism>
<dbReference type="Proteomes" id="UP000215244">
    <property type="component" value="Chromosome"/>
</dbReference>
<dbReference type="AlphaFoldDB" id="A0A223VB94"/>
<gene>
    <name evidence="1" type="ORF">CJ263_09610</name>
</gene>
<evidence type="ECO:0000313" key="1">
    <source>
        <dbReference type="EMBL" id="ASV32644.1"/>
    </source>
</evidence>
<dbReference type="RefSeq" id="WP_094999195.1">
    <property type="nucleotide sequence ID" value="NZ_BMJL01000002.1"/>
</dbReference>
<dbReference type="KEGG" id="marb:CJ263_09610"/>
<protein>
    <submittedName>
        <fullName evidence="1">G-D-S-L family lipolytic protein</fullName>
    </submittedName>
</protein>
<dbReference type="EMBL" id="CP022957">
    <property type="protein sequence ID" value="ASV32644.1"/>
    <property type="molecule type" value="Genomic_DNA"/>
</dbReference>
<keyword evidence="2" id="KW-1185">Reference proteome</keyword>
<dbReference type="InterPro" id="IPR036514">
    <property type="entry name" value="SGNH_hydro_sf"/>
</dbReference>
<dbReference type="OrthoDB" id="9764164at2"/>
<dbReference type="Gene3D" id="3.40.50.1110">
    <property type="entry name" value="SGNH hydrolase"/>
    <property type="match status" value="1"/>
</dbReference>
<dbReference type="SUPFAM" id="SSF52266">
    <property type="entry name" value="SGNH hydrolase"/>
    <property type="match status" value="2"/>
</dbReference>
<reference evidence="1 2" key="1">
    <citation type="submission" date="2017-08" db="EMBL/GenBank/DDBJ databases">
        <title>The complete genome sequence of Maribacter sp. B1, isolated from deep-sea sediment.</title>
        <authorList>
            <person name="Wu Y.-H."/>
            <person name="Cheng H."/>
            <person name="Xu X.-W."/>
        </authorList>
    </citation>
    <scope>NUCLEOTIDE SEQUENCE [LARGE SCALE GENOMIC DNA]</scope>
    <source>
        <strain evidence="1 2">B1</strain>
    </source>
</reference>
<accession>A0A223VB94</accession>
<name>A0A223VB94_9FLAO</name>
<dbReference type="GO" id="GO:0016788">
    <property type="term" value="F:hydrolase activity, acting on ester bonds"/>
    <property type="evidence" value="ECO:0007669"/>
    <property type="project" value="UniProtKB-ARBA"/>
</dbReference>